<dbReference type="Proteomes" id="UP000186817">
    <property type="component" value="Unassembled WGS sequence"/>
</dbReference>
<evidence type="ECO:0000313" key="2">
    <source>
        <dbReference type="Proteomes" id="UP000186817"/>
    </source>
</evidence>
<evidence type="ECO:0000313" key="1">
    <source>
        <dbReference type="EMBL" id="OLP84631.1"/>
    </source>
</evidence>
<name>A0A1Q9CNX8_SYMMI</name>
<protein>
    <recommendedName>
        <fullName evidence="3">WW domain-containing protein</fullName>
    </recommendedName>
</protein>
<comment type="caution">
    <text evidence="1">The sequence shown here is derived from an EMBL/GenBank/DDBJ whole genome shotgun (WGS) entry which is preliminary data.</text>
</comment>
<dbReference type="Gene3D" id="2.20.70.10">
    <property type="match status" value="1"/>
</dbReference>
<dbReference type="EMBL" id="LSRX01001027">
    <property type="protein sequence ID" value="OLP84631.1"/>
    <property type="molecule type" value="Genomic_DNA"/>
</dbReference>
<keyword evidence="2" id="KW-1185">Reference proteome</keyword>
<proteinExistence type="predicted"/>
<evidence type="ECO:0008006" key="3">
    <source>
        <dbReference type="Google" id="ProtNLM"/>
    </source>
</evidence>
<dbReference type="AlphaFoldDB" id="A0A1Q9CNX8"/>
<gene>
    <name evidence="1" type="ORF">AK812_SmicGene34474</name>
</gene>
<reference evidence="1 2" key="1">
    <citation type="submission" date="2016-02" db="EMBL/GenBank/DDBJ databases">
        <title>Genome analysis of coral dinoflagellate symbionts highlights evolutionary adaptations to a symbiotic lifestyle.</title>
        <authorList>
            <person name="Aranda M."/>
            <person name="Li Y."/>
            <person name="Liew Y.J."/>
            <person name="Baumgarten S."/>
            <person name="Simakov O."/>
            <person name="Wilson M."/>
            <person name="Piel J."/>
            <person name="Ashoor H."/>
            <person name="Bougouffa S."/>
            <person name="Bajic V.B."/>
            <person name="Ryu T."/>
            <person name="Ravasi T."/>
            <person name="Bayer T."/>
            <person name="Micklem G."/>
            <person name="Kim H."/>
            <person name="Bhak J."/>
            <person name="Lajeunesse T.C."/>
            <person name="Voolstra C.R."/>
        </authorList>
    </citation>
    <scope>NUCLEOTIDE SEQUENCE [LARGE SCALE GENOMIC DNA]</scope>
    <source>
        <strain evidence="1 2">CCMP2467</strain>
    </source>
</reference>
<accession>A0A1Q9CNX8</accession>
<dbReference type="OrthoDB" id="10399801at2759"/>
<organism evidence="1 2">
    <name type="scientific">Symbiodinium microadriaticum</name>
    <name type="common">Dinoflagellate</name>
    <name type="synonym">Zooxanthella microadriatica</name>
    <dbReference type="NCBI Taxonomy" id="2951"/>
    <lineage>
        <taxon>Eukaryota</taxon>
        <taxon>Sar</taxon>
        <taxon>Alveolata</taxon>
        <taxon>Dinophyceae</taxon>
        <taxon>Suessiales</taxon>
        <taxon>Symbiodiniaceae</taxon>
        <taxon>Symbiodinium</taxon>
    </lineage>
</organism>
<sequence length="111" mass="12788">METWRPWLTWIREQGAEMSAEQLMTSAAAQVGTLSEARFQTDRTIEDLVAARDPSFRMRLQLEKTTVCQPASAVSLNKADNNWTEYAAEDGRIWEHNEVTGESRWKDIEKL</sequence>